<dbReference type="InterPro" id="IPR045339">
    <property type="entry name" value="DUF6534"/>
</dbReference>
<reference evidence="3" key="1">
    <citation type="submission" date="2020-11" db="EMBL/GenBank/DDBJ databases">
        <authorList>
            <consortium name="DOE Joint Genome Institute"/>
            <person name="Ahrendt S."/>
            <person name="Riley R."/>
            <person name="Andreopoulos W."/>
            <person name="Labutti K."/>
            <person name="Pangilinan J."/>
            <person name="Ruiz-Duenas F.J."/>
            <person name="Barrasa J.M."/>
            <person name="Sanchez-Garcia M."/>
            <person name="Camarero S."/>
            <person name="Miyauchi S."/>
            <person name="Serrano A."/>
            <person name="Linde D."/>
            <person name="Babiker R."/>
            <person name="Drula E."/>
            <person name="Ayuso-Fernandez I."/>
            <person name="Pacheco R."/>
            <person name="Padilla G."/>
            <person name="Ferreira P."/>
            <person name="Barriuso J."/>
            <person name="Kellner H."/>
            <person name="Castanera R."/>
            <person name="Alfaro M."/>
            <person name="Ramirez L."/>
            <person name="Pisabarro A.G."/>
            <person name="Kuo A."/>
            <person name="Tritt A."/>
            <person name="Lipzen A."/>
            <person name="He G."/>
            <person name="Yan M."/>
            <person name="Ng V."/>
            <person name="Cullen D."/>
            <person name="Martin F."/>
            <person name="Rosso M.-N."/>
            <person name="Henrissat B."/>
            <person name="Hibbett D."/>
            <person name="Martinez A.T."/>
            <person name="Grigoriev I.V."/>
        </authorList>
    </citation>
    <scope>NUCLEOTIDE SEQUENCE</scope>
    <source>
        <strain evidence="3">ATCC 90797</strain>
    </source>
</reference>
<feature type="transmembrane region" description="Helical" evidence="1">
    <location>
        <begin position="216"/>
        <end position="234"/>
    </location>
</feature>
<accession>A0A9P5ZVV1</accession>
<feature type="transmembrane region" description="Helical" evidence="1">
    <location>
        <begin position="103"/>
        <end position="128"/>
    </location>
</feature>
<proteinExistence type="predicted"/>
<sequence length="334" mass="36695">MQPPPEMNRRAVIGFDNRITSHIIAYPQGAYDSASLDVVTSIPPCYELHMMAPAQFPIFSVFAELVSPLLIGTMIACPLFGVTVAQAIWYFRNYPNDPNLLKHWIAAVVVIDGVQTFSVVDATIVVYLRGRLSLDYSNGIILDLYVSCITVTMVQLAYTYRVWILSGKNRYVTSALAFLTFSQFTSGIGMSILQQINGDVTLLHSVVSDAFGTTEFSSTVACDLLISASMAYYLNKHKRRSGIRRTENLLEGLIIYVIGIGLLTSVFAIIVFVTWVALPKQLIFLTFHSIISKLYVNSLLVTLNARSGFRAKDVSVSESIGMSVLNTGASSSTA</sequence>
<evidence type="ECO:0000313" key="3">
    <source>
        <dbReference type="EMBL" id="KAF9493274.1"/>
    </source>
</evidence>
<dbReference type="EMBL" id="MU154588">
    <property type="protein sequence ID" value="KAF9493274.1"/>
    <property type="molecule type" value="Genomic_DNA"/>
</dbReference>
<comment type="caution">
    <text evidence="3">The sequence shown here is derived from an EMBL/GenBank/DDBJ whole genome shotgun (WGS) entry which is preliminary data.</text>
</comment>
<protein>
    <recommendedName>
        <fullName evidence="2">DUF6534 domain-containing protein</fullName>
    </recommendedName>
</protein>
<evidence type="ECO:0000256" key="1">
    <source>
        <dbReference type="SAM" id="Phobius"/>
    </source>
</evidence>
<feature type="transmembrane region" description="Helical" evidence="1">
    <location>
        <begin position="69"/>
        <end position="91"/>
    </location>
</feature>
<gene>
    <name evidence="3" type="ORF">BDN71DRAFT_1591191</name>
</gene>
<evidence type="ECO:0000313" key="4">
    <source>
        <dbReference type="Proteomes" id="UP000807025"/>
    </source>
</evidence>
<feature type="transmembrane region" description="Helical" evidence="1">
    <location>
        <begin position="140"/>
        <end position="160"/>
    </location>
</feature>
<dbReference type="PANTHER" id="PTHR40465:SF1">
    <property type="entry name" value="DUF6534 DOMAIN-CONTAINING PROTEIN"/>
    <property type="match status" value="1"/>
</dbReference>
<feature type="transmembrane region" description="Helical" evidence="1">
    <location>
        <begin position="254"/>
        <end position="276"/>
    </location>
</feature>
<dbReference type="OrthoDB" id="2953893at2759"/>
<organism evidence="3 4">
    <name type="scientific">Pleurotus eryngii</name>
    <name type="common">Boletus of the steppes</name>
    <dbReference type="NCBI Taxonomy" id="5323"/>
    <lineage>
        <taxon>Eukaryota</taxon>
        <taxon>Fungi</taxon>
        <taxon>Dikarya</taxon>
        <taxon>Basidiomycota</taxon>
        <taxon>Agaricomycotina</taxon>
        <taxon>Agaricomycetes</taxon>
        <taxon>Agaricomycetidae</taxon>
        <taxon>Agaricales</taxon>
        <taxon>Pleurotineae</taxon>
        <taxon>Pleurotaceae</taxon>
        <taxon>Pleurotus</taxon>
    </lineage>
</organism>
<feature type="domain" description="DUF6534" evidence="2">
    <location>
        <begin position="219"/>
        <end position="307"/>
    </location>
</feature>
<dbReference type="PANTHER" id="PTHR40465">
    <property type="entry name" value="CHROMOSOME 1, WHOLE GENOME SHOTGUN SEQUENCE"/>
    <property type="match status" value="1"/>
</dbReference>
<dbReference type="Pfam" id="PF20152">
    <property type="entry name" value="DUF6534"/>
    <property type="match status" value="1"/>
</dbReference>
<keyword evidence="1" id="KW-1133">Transmembrane helix</keyword>
<feature type="transmembrane region" description="Helical" evidence="1">
    <location>
        <begin position="282"/>
        <end position="303"/>
    </location>
</feature>
<dbReference type="AlphaFoldDB" id="A0A9P5ZVV1"/>
<feature type="transmembrane region" description="Helical" evidence="1">
    <location>
        <begin position="172"/>
        <end position="196"/>
    </location>
</feature>
<keyword evidence="4" id="KW-1185">Reference proteome</keyword>
<keyword evidence="1" id="KW-0472">Membrane</keyword>
<name>A0A9P5ZVV1_PLEER</name>
<evidence type="ECO:0000259" key="2">
    <source>
        <dbReference type="Pfam" id="PF20152"/>
    </source>
</evidence>
<dbReference type="Proteomes" id="UP000807025">
    <property type="component" value="Unassembled WGS sequence"/>
</dbReference>
<keyword evidence="1" id="KW-0812">Transmembrane</keyword>